<feature type="compositionally biased region" description="Low complexity" evidence="5">
    <location>
        <begin position="633"/>
        <end position="653"/>
    </location>
</feature>
<dbReference type="FunCoup" id="A0A1S3G883">
    <property type="interactions" value="143"/>
</dbReference>
<keyword evidence="6" id="KW-1185">Reference proteome</keyword>
<dbReference type="GO" id="GO:0003924">
    <property type="term" value="F:GTPase activity"/>
    <property type="evidence" value="ECO:0007669"/>
    <property type="project" value="InterPro"/>
</dbReference>
<feature type="compositionally biased region" description="Basic and acidic residues" evidence="5">
    <location>
        <begin position="674"/>
        <end position="694"/>
    </location>
</feature>
<dbReference type="OrthoDB" id="9396170at2759"/>
<keyword evidence="2" id="KW-0342">GTP-binding</keyword>
<evidence type="ECO:0000313" key="7">
    <source>
        <dbReference type="RefSeq" id="XP_012885033.1"/>
    </source>
</evidence>
<evidence type="ECO:0000313" key="6">
    <source>
        <dbReference type="Proteomes" id="UP000081671"/>
    </source>
</evidence>
<feature type="region of interest" description="Disordered" evidence="5">
    <location>
        <begin position="413"/>
        <end position="713"/>
    </location>
</feature>
<dbReference type="InterPro" id="IPR005225">
    <property type="entry name" value="Small_GTP-bd"/>
</dbReference>
<feature type="compositionally biased region" description="Basic residues" evidence="5">
    <location>
        <begin position="1"/>
        <end position="16"/>
    </location>
</feature>
<dbReference type="InterPro" id="IPR050227">
    <property type="entry name" value="Rab"/>
</dbReference>
<reference evidence="7" key="1">
    <citation type="submission" date="2025-08" db="UniProtKB">
        <authorList>
            <consortium name="RefSeq"/>
        </authorList>
    </citation>
    <scope>IDENTIFICATION</scope>
    <source>
        <tissue evidence="7">Kidney</tissue>
    </source>
</reference>
<sequence>MESARRSGRRGRKLGSSRRWQMREPAEGQEAPGTPELWSPRATAELQAFFQHCGAQQRSFVTREDLAEAKFSFLGGEEPRMIFDWVDTEGKGRLSLEEFGSGLRNIFGSDLSPHKLQRRPPPSQRGAGSPGFPELEEAEPQDKEAFVGLVGQLGADHFLPEQAEIWPLWGELRRGEPQLAHTLEGLLAKMSLHLQEAQADREALERSLRTRGFDHHREVQQLHQEMEQQIAREKQQLQAQSDTRGLDLSAHMQAVLEAKERELQRLAEGQRELEAQVQHLSHTQQEAMLEKQQLQEAEQDLAGQLEAVRGQLLVTRGQLDAARGRESWQEEEEHSLPRPHEQPSVPQAAFPEEAPLPGLFGDNDDWNQLLSTFSSTPHRAPQLSWSPSPTRRATSGPQTPRVVRQISISELGALPSGQELASEPDADLRNLPGVPPGTQDEEGVDLAGKASPAQPHGLGPSEEEPGPRPEPHLPGGLLEAPAGKPGSLVAAGFKVLTPWGDGSPPPPSPQALAAAGQEDAFYQDLPGPGAQGLMGLPEGPAEPSKGLGSVGQTPREGQVPSEPSLVGQEGGAGALGEAGSGVLPIQGLEEEPGGEEGKPGDPGRPGMASEQAAQSLEMGPPGSPQKAAPPGPSSADAPQAPGEAEAGPQELAQSPSTPAELESHPGPPPLPAQSDREPREPGAEGRPEDPRMDLGEAGLTTFPGDQPAGPQADPDHLFHVIFVGDSNVGKTSFLHLLHENSFAAGLSATVGVDFRVKNLRVDNQLFALQLWDTAGQERYHSVTRQLLRKAEGVVLMYDVTSHQSFAHVRYWLDCLQEAGADGAVILLLGNKMDCEDGRQVSTEAGRQLAQEGKDSKCFTEDSQPSQVPGALT</sequence>
<keyword evidence="4" id="KW-0175">Coiled coil</keyword>
<dbReference type="Gene3D" id="3.40.50.300">
    <property type="entry name" value="P-loop containing nucleotide triphosphate hydrolases"/>
    <property type="match status" value="1"/>
</dbReference>
<organism evidence="6 7">
    <name type="scientific">Dipodomys ordii</name>
    <name type="common">Ord's kangaroo rat</name>
    <dbReference type="NCBI Taxonomy" id="10020"/>
    <lineage>
        <taxon>Eukaryota</taxon>
        <taxon>Metazoa</taxon>
        <taxon>Chordata</taxon>
        <taxon>Craniata</taxon>
        <taxon>Vertebrata</taxon>
        <taxon>Euteleostomi</taxon>
        <taxon>Mammalia</taxon>
        <taxon>Eutheria</taxon>
        <taxon>Euarchontoglires</taxon>
        <taxon>Glires</taxon>
        <taxon>Rodentia</taxon>
        <taxon>Castorimorpha</taxon>
        <taxon>Heteromyidae</taxon>
        <taxon>Dipodomyinae</taxon>
        <taxon>Dipodomys</taxon>
    </lineage>
</organism>
<feature type="compositionally biased region" description="Pro residues" evidence="5">
    <location>
        <begin position="621"/>
        <end position="632"/>
    </location>
</feature>
<keyword evidence="3" id="KW-0449">Lipoprotein</keyword>
<dbReference type="KEGG" id="dord:105995740"/>
<dbReference type="SUPFAM" id="SSF52540">
    <property type="entry name" value="P-loop containing nucleoside triphosphate hydrolases"/>
    <property type="match status" value="1"/>
</dbReference>
<dbReference type="InterPro" id="IPR001806">
    <property type="entry name" value="Small_GTPase"/>
</dbReference>
<dbReference type="FunFam" id="3.40.50.300:FF:001129">
    <property type="entry name" value="ras-related protein Rab-44 isoform X2"/>
    <property type="match status" value="1"/>
</dbReference>
<proteinExistence type="predicted"/>
<feature type="compositionally biased region" description="Basic and acidic residues" evidence="5">
    <location>
        <begin position="323"/>
        <end position="341"/>
    </location>
</feature>
<dbReference type="GeneID" id="105995740"/>
<feature type="region of interest" description="Disordered" evidence="5">
    <location>
        <begin position="850"/>
        <end position="872"/>
    </location>
</feature>
<evidence type="ECO:0000256" key="1">
    <source>
        <dbReference type="ARBA" id="ARBA00022741"/>
    </source>
</evidence>
<gene>
    <name evidence="7" type="primary">LOC105995740</name>
</gene>
<dbReference type="RefSeq" id="XP_012885033.1">
    <property type="nucleotide sequence ID" value="XM_013029579.1"/>
</dbReference>
<feature type="compositionally biased region" description="Gly residues" evidence="5">
    <location>
        <begin position="568"/>
        <end position="579"/>
    </location>
</feature>
<feature type="coiled-coil region" evidence="4">
    <location>
        <begin position="187"/>
        <end position="311"/>
    </location>
</feature>
<protein>
    <submittedName>
        <fullName evidence="7">Ras-related protein Rab-44-like</fullName>
    </submittedName>
</protein>
<dbReference type="InterPro" id="IPR027417">
    <property type="entry name" value="P-loop_NTPase"/>
</dbReference>
<dbReference type="PROSITE" id="PS51421">
    <property type="entry name" value="RAS"/>
    <property type="match status" value="1"/>
</dbReference>
<dbReference type="NCBIfam" id="TIGR00231">
    <property type="entry name" value="small_GTP"/>
    <property type="match status" value="1"/>
</dbReference>
<dbReference type="SMART" id="SM00173">
    <property type="entry name" value="RAS"/>
    <property type="match status" value="1"/>
</dbReference>
<dbReference type="SMART" id="SM00175">
    <property type="entry name" value="RAB"/>
    <property type="match status" value="1"/>
</dbReference>
<evidence type="ECO:0000256" key="5">
    <source>
        <dbReference type="SAM" id="MobiDB-lite"/>
    </source>
</evidence>
<dbReference type="InParanoid" id="A0A1S3G883"/>
<dbReference type="SUPFAM" id="SSF47473">
    <property type="entry name" value="EF-hand"/>
    <property type="match status" value="1"/>
</dbReference>
<dbReference type="PRINTS" id="PR00449">
    <property type="entry name" value="RASTRNSFRMNG"/>
</dbReference>
<dbReference type="Proteomes" id="UP000081671">
    <property type="component" value="Unplaced"/>
</dbReference>
<evidence type="ECO:0000256" key="2">
    <source>
        <dbReference type="ARBA" id="ARBA00023134"/>
    </source>
</evidence>
<feature type="compositionally biased region" description="Low complexity" evidence="5">
    <location>
        <begin position="473"/>
        <end position="486"/>
    </location>
</feature>
<evidence type="ECO:0000256" key="3">
    <source>
        <dbReference type="ARBA" id="ARBA00023288"/>
    </source>
</evidence>
<dbReference type="SMART" id="SM00174">
    <property type="entry name" value="RHO"/>
    <property type="match status" value="1"/>
</dbReference>
<dbReference type="AlphaFoldDB" id="A0A1S3G883"/>
<name>A0A1S3G883_DIPOR</name>
<dbReference type="CDD" id="cd00154">
    <property type="entry name" value="Rab"/>
    <property type="match status" value="1"/>
</dbReference>
<feature type="region of interest" description="Disordered" evidence="5">
    <location>
        <begin position="323"/>
        <end position="401"/>
    </location>
</feature>
<dbReference type="Pfam" id="PF00071">
    <property type="entry name" value="Ras"/>
    <property type="match status" value="1"/>
</dbReference>
<feature type="region of interest" description="Disordered" evidence="5">
    <location>
        <begin position="1"/>
        <end position="38"/>
    </location>
</feature>
<feature type="compositionally biased region" description="Polar residues" evidence="5">
    <location>
        <begin position="366"/>
        <end position="398"/>
    </location>
</feature>
<keyword evidence="1" id="KW-0547">Nucleotide-binding</keyword>
<dbReference type="GO" id="GO:0005525">
    <property type="term" value="F:GTP binding"/>
    <property type="evidence" value="ECO:0007669"/>
    <property type="project" value="UniProtKB-KW"/>
</dbReference>
<dbReference type="PANTHER" id="PTHR47977">
    <property type="entry name" value="RAS-RELATED PROTEIN RAB"/>
    <property type="match status" value="1"/>
</dbReference>
<dbReference type="InterPro" id="IPR011992">
    <property type="entry name" value="EF-hand-dom_pair"/>
</dbReference>
<evidence type="ECO:0000256" key="4">
    <source>
        <dbReference type="SAM" id="Coils"/>
    </source>
</evidence>
<feature type="region of interest" description="Disordered" evidence="5">
    <location>
        <begin position="110"/>
        <end position="140"/>
    </location>
</feature>
<accession>A0A1S3G883</accession>
<dbReference type="PROSITE" id="PS51419">
    <property type="entry name" value="RAB"/>
    <property type="match status" value="1"/>
</dbReference>